<proteinExistence type="predicted"/>
<gene>
    <name evidence="1" type="ORF">SAMN06265337_1530</name>
</gene>
<protein>
    <submittedName>
        <fullName evidence="1">Uncharacterized protein</fullName>
    </submittedName>
</protein>
<dbReference type="AlphaFoldDB" id="A0A212TJH5"/>
<dbReference type="Proteomes" id="UP000198131">
    <property type="component" value="Unassembled WGS sequence"/>
</dbReference>
<accession>A0A212TJH5</accession>
<name>A0A212TJH5_9BACT</name>
<dbReference type="EMBL" id="FYEW01000001">
    <property type="protein sequence ID" value="SNC66197.1"/>
    <property type="molecule type" value="Genomic_DNA"/>
</dbReference>
<keyword evidence="2" id="KW-1185">Reference proteome</keyword>
<sequence>MANYMQVNVAELSWEEVKEHIYTLDGSLPDTYVLDVNCDDWYMWVDFINTNYKVVFRYTNEQEHEKIDFAAVLECWNNVDAENWPLARIFVGDIQIRCFFLAEDIIDGDIDPREFKKPDDHLQLIHYLTSISKLLGKQVVVLSEGTRIEDNNRFNPEPLLTIQQGGIWTSEYWL</sequence>
<organism evidence="1 2">
    <name type="scientific">Hymenobacter gelipurpurascens</name>
    <dbReference type="NCBI Taxonomy" id="89968"/>
    <lineage>
        <taxon>Bacteria</taxon>
        <taxon>Pseudomonadati</taxon>
        <taxon>Bacteroidota</taxon>
        <taxon>Cytophagia</taxon>
        <taxon>Cytophagales</taxon>
        <taxon>Hymenobacteraceae</taxon>
        <taxon>Hymenobacter</taxon>
    </lineage>
</organism>
<evidence type="ECO:0000313" key="1">
    <source>
        <dbReference type="EMBL" id="SNC66197.1"/>
    </source>
</evidence>
<evidence type="ECO:0000313" key="2">
    <source>
        <dbReference type="Proteomes" id="UP000198131"/>
    </source>
</evidence>
<reference evidence="2" key="1">
    <citation type="submission" date="2017-06" db="EMBL/GenBank/DDBJ databases">
        <authorList>
            <person name="Varghese N."/>
            <person name="Submissions S."/>
        </authorList>
    </citation>
    <scope>NUCLEOTIDE SEQUENCE [LARGE SCALE GENOMIC DNA]</scope>
    <source>
        <strain evidence="2">DSM 11116</strain>
    </source>
</reference>